<dbReference type="Gene3D" id="3.10.280.10">
    <property type="entry name" value="Mitochondrial glycoprotein"/>
    <property type="match status" value="1"/>
</dbReference>
<name>A0A8I3ABJ4_9AGAM</name>
<dbReference type="PANTHER" id="PTHR10826">
    <property type="entry name" value="COMPLEMENT COMPONENT 1"/>
    <property type="match status" value="1"/>
</dbReference>
<protein>
    <submittedName>
        <fullName evidence="2">Putative glycoprotein</fullName>
    </submittedName>
</protein>
<organism evidence="2 3">
    <name type="scientific">Boletus reticuloceps</name>
    <dbReference type="NCBI Taxonomy" id="495285"/>
    <lineage>
        <taxon>Eukaryota</taxon>
        <taxon>Fungi</taxon>
        <taxon>Dikarya</taxon>
        <taxon>Basidiomycota</taxon>
        <taxon>Agaricomycotina</taxon>
        <taxon>Agaricomycetes</taxon>
        <taxon>Agaricomycetidae</taxon>
        <taxon>Boletales</taxon>
        <taxon>Boletineae</taxon>
        <taxon>Boletaceae</taxon>
        <taxon>Boletoideae</taxon>
        <taxon>Boletus</taxon>
    </lineage>
</organism>
<dbReference type="PANTHER" id="PTHR10826:SF1">
    <property type="entry name" value="COMPLEMENT COMPONENT 1 Q SUBCOMPONENT-BINDING PROTEIN, MITOCHONDRIAL"/>
    <property type="match status" value="1"/>
</dbReference>
<dbReference type="InterPro" id="IPR036561">
    <property type="entry name" value="MAM33_sf"/>
</dbReference>
<evidence type="ECO:0000256" key="1">
    <source>
        <dbReference type="SAM" id="MobiDB-lite"/>
    </source>
</evidence>
<dbReference type="GO" id="GO:0042256">
    <property type="term" value="P:cytosolic ribosome assembly"/>
    <property type="evidence" value="ECO:0007669"/>
    <property type="project" value="TreeGrafter"/>
</dbReference>
<dbReference type="OrthoDB" id="278212at2759"/>
<dbReference type="GO" id="GO:0005759">
    <property type="term" value="C:mitochondrial matrix"/>
    <property type="evidence" value="ECO:0007669"/>
    <property type="project" value="InterPro"/>
</dbReference>
<sequence>MSALRALRQLTSSSCRVVARPALRSGRTLLTAHAAPRMALSASRTFSMSRTRFSAGASDIVFSQKLTEELHYEKEAAATEEPEFLKAFKEQGVWTIEDVEANDEVTFTRKFDNENIRVMFSIADLQNVEEEPEFAQEGEESEGDEHSQSYPVRVSFSITKDNAKGSLNVDTMCQEGAFLVDNISFYPDAKLGTELTAEADWKRRGLYIGPQFDTLDIAVQEEFEKWLNERGVNEGLATFIPEYAEHKEQKEYTRWLENVKNFVDA</sequence>
<keyword evidence="3" id="KW-1185">Reference proteome</keyword>
<gene>
    <name evidence="2" type="ORF">JVT61DRAFT_15169</name>
</gene>
<dbReference type="EMBL" id="JAGFBS010000009">
    <property type="protein sequence ID" value="KAG6377373.1"/>
    <property type="molecule type" value="Genomic_DNA"/>
</dbReference>
<comment type="caution">
    <text evidence="2">The sequence shown here is derived from an EMBL/GenBank/DDBJ whole genome shotgun (WGS) entry which is preliminary data.</text>
</comment>
<accession>A0A8I3ABJ4</accession>
<dbReference type="InterPro" id="IPR003428">
    <property type="entry name" value="MAM33"/>
</dbReference>
<dbReference type="SUPFAM" id="SSF54529">
    <property type="entry name" value="Mitochondrial glycoprotein MAM33-like"/>
    <property type="match status" value="1"/>
</dbReference>
<feature type="region of interest" description="Disordered" evidence="1">
    <location>
        <begin position="129"/>
        <end position="149"/>
    </location>
</feature>
<dbReference type="AlphaFoldDB" id="A0A8I3ABJ4"/>
<dbReference type="Proteomes" id="UP000683000">
    <property type="component" value="Unassembled WGS sequence"/>
</dbReference>
<dbReference type="Pfam" id="PF02330">
    <property type="entry name" value="MAM33"/>
    <property type="match status" value="1"/>
</dbReference>
<evidence type="ECO:0000313" key="2">
    <source>
        <dbReference type="EMBL" id="KAG6377373.1"/>
    </source>
</evidence>
<feature type="compositionally biased region" description="Acidic residues" evidence="1">
    <location>
        <begin position="129"/>
        <end position="143"/>
    </location>
</feature>
<reference evidence="2" key="1">
    <citation type="submission" date="2021-03" db="EMBL/GenBank/DDBJ databases">
        <title>Evolutionary innovations through gain and loss of genes in the ectomycorrhizal Boletales.</title>
        <authorList>
            <person name="Wu G."/>
            <person name="Miyauchi S."/>
            <person name="Morin E."/>
            <person name="Yang Z.-L."/>
            <person name="Xu J."/>
            <person name="Martin F.M."/>
        </authorList>
    </citation>
    <scope>NUCLEOTIDE SEQUENCE</scope>
    <source>
        <strain evidence="2">BR01</strain>
    </source>
</reference>
<evidence type="ECO:0000313" key="3">
    <source>
        <dbReference type="Proteomes" id="UP000683000"/>
    </source>
</evidence>
<proteinExistence type="predicted"/>